<evidence type="ECO:0000313" key="3">
    <source>
        <dbReference type="Proteomes" id="UP000055060"/>
    </source>
</evidence>
<proteinExistence type="predicted"/>
<evidence type="ECO:0000256" key="1">
    <source>
        <dbReference type="SAM" id="MobiDB-lite"/>
    </source>
</evidence>
<evidence type="ECO:0000313" key="2">
    <source>
        <dbReference type="EMBL" id="GAP12927.1"/>
    </source>
</evidence>
<reference evidence="2" key="1">
    <citation type="submission" date="2015-07" db="EMBL/GenBank/DDBJ databases">
        <title>Draft Genome Sequences of Anaerolinea thermolimosa IMO-1, Bellilinea caldifistulae GOMI-1, Leptolinea tardivitalis YMTK-2, Levilinea saccharolytica KIBI-1,Longilinea arvoryzae KOME-1, Previously Described as Members of the Anaerolineaceae (Chloroflexi).</title>
        <authorList>
            <person name="Sekiguchi Y."/>
            <person name="Ohashi A."/>
            <person name="Matsuura N."/>
            <person name="Tourlousse M.D."/>
        </authorList>
    </citation>
    <scope>NUCLEOTIDE SEQUENCE [LARGE SCALE GENOMIC DNA]</scope>
    <source>
        <strain evidence="2">KOME-1</strain>
    </source>
</reference>
<accession>A0A0S7B6T6</accession>
<feature type="compositionally biased region" description="Basic residues" evidence="1">
    <location>
        <begin position="1"/>
        <end position="11"/>
    </location>
</feature>
<name>A0A0S7B6T6_9CHLR</name>
<sequence length="37" mass="3932">MAGKAAARHQRLIIGDLGGDPHPSFPEKEEVSGCLFP</sequence>
<protein>
    <submittedName>
        <fullName evidence="2">Uncharacterized protein</fullName>
    </submittedName>
</protein>
<dbReference type="Proteomes" id="UP000055060">
    <property type="component" value="Unassembled WGS sequence"/>
</dbReference>
<keyword evidence="3" id="KW-1185">Reference proteome</keyword>
<feature type="region of interest" description="Disordered" evidence="1">
    <location>
        <begin position="1"/>
        <end position="37"/>
    </location>
</feature>
<gene>
    <name evidence="2" type="ORF">LARV_00667</name>
</gene>
<organism evidence="2">
    <name type="scientific">Longilinea arvoryzae</name>
    <dbReference type="NCBI Taxonomy" id="360412"/>
    <lineage>
        <taxon>Bacteria</taxon>
        <taxon>Bacillati</taxon>
        <taxon>Chloroflexota</taxon>
        <taxon>Anaerolineae</taxon>
        <taxon>Anaerolineales</taxon>
        <taxon>Anaerolineaceae</taxon>
        <taxon>Longilinea</taxon>
    </lineage>
</organism>
<dbReference type="AlphaFoldDB" id="A0A0S7B6T6"/>
<dbReference type="EMBL" id="DF967972">
    <property type="protein sequence ID" value="GAP12927.1"/>
    <property type="molecule type" value="Genomic_DNA"/>
</dbReference>
<dbReference type="STRING" id="360412.LARV_00667"/>